<feature type="region of interest" description="Disordered" evidence="2">
    <location>
        <begin position="932"/>
        <end position="989"/>
    </location>
</feature>
<feature type="region of interest" description="Disordered" evidence="2">
    <location>
        <begin position="869"/>
        <end position="892"/>
    </location>
</feature>
<sequence length="989" mass="109116">MIPKISRGQKLGGLLVYLFGPGDANEHKDRHIVVGSPTLMRTEWLRNFDGPADDRLSRDAALAIAREIEIPRRLYGTQARMRAKPVAVGARGRGVDVVEPAGKGEKGEMRDAPVWHCILALEPGEDLDDARFGQLAEDFMERMGFTGTADGKRAQARWVAVRHGKSGATGDGQEHIHIAASLIREDGSRVNTFDYGPGKPKGDRNRAQQVANELEHAYGLRVLGSRERGRGISGDSRAEIERAARLGAPESERERLRRIVRAAATGTDTEAEFVKSLRESGISIKPRYAQGDTSEVTGYSVRFRRDGGEVGPWLGGGKLAGDLTLTALREQQWNDSATAREEALAVWRNDSARRDRRVDRAVDDPQMWRQAATEIGQWREAMAQVPYEDRAQWAWMAGQAAGVFASWSEVLEGDQPGVFAAAHKELMRSAQVPAASQRYRPRNPGAAGLGGIARVLLDETFRDDSPLSRMRPHRSEDVLADVAAIIIVALLILLLIAIAIAAEIARAHRARGELDIAVAIEQATRYGMEPVRADWEAVLAERRYRFDRDAADVFAAAAGRRSEKALDALLTQAEQAATVDGRDTDSVAALGAERLAELTAAAEELVPGVADAEAWPVLRARLAAAEVDGRDAIAELTAAVELRELGSADDIAAVLIWRLDQLDTITKVESKATAEKAETSTGDTPPTIGGRGRDALAAAKAPRTPPAEQPQPSVRRKYYTEMTEDEREMARMRSVVDAGFARHDLAPETWNDARLTWELKHRRAEVKLLADEIEARRREGGPHTRAAIADNAVFAARAEKILAAQKAEQKAKELEREKAKLEQEKARLQQQLDETSKFKPVARKRFQDEIDTIDKHLDEVVTPAAEQARESADAAAEATGRHEYEWSSDLHAAQPRQQEIRLNAATATDERALNDDDNYLFRLQRNVSRIEREHARREAMTPEQREAADRAPRVAKRRSTSRETGTSLPGMPPTLGHQQDRGRDYGPEL</sequence>
<comment type="caution">
    <text evidence="5">The sequence shown here is derived from an EMBL/GenBank/DDBJ whole genome shotgun (WGS) entry which is preliminary data.</text>
</comment>
<feature type="compositionally biased region" description="Basic and acidic residues" evidence="2">
    <location>
        <begin position="978"/>
        <end position="989"/>
    </location>
</feature>
<keyword evidence="3" id="KW-0812">Transmembrane</keyword>
<keyword evidence="6" id="KW-1185">Reference proteome</keyword>
<evidence type="ECO:0000313" key="5">
    <source>
        <dbReference type="EMBL" id="OXR40265.1"/>
    </source>
</evidence>
<organism evidence="5 6">
    <name type="scientific">Nocardia cerradoensis</name>
    <dbReference type="NCBI Taxonomy" id="85688"/>
    <lineage>
        <taxon>Bacteria</taxon>
        <taxon>Bacillati</taxon>
        <taxon>Actinomycetota</taxon>
        <taxon>Actinomycetes</taxon>
        <taxon>Mycobacteriales</taxon>
        <taxon>Nocardiaceae</taxon>
        <taxon>Nocardia</taxon>
    </lineage>
</organism>
<proteinExistence type="predicted"/>
<keyword evidence="3" id="KW-0472">Membrane</keyword>
<feature type="coiled-coil region" evidence="1">
    <location>
        <begin position="797"/>
        <end position="838"/>
    </location>
</feature>
<protein>
    <recommendedName>
        <fullName evidence="4">MobA/VirD2-like nuclease domain-containing protein</fullName>
    </recommendedName>
</protein>
<feature type="compositionally biased region" description="Basic and acidic residues" evidence="2">
    <location>
        <begin position="932"/>
        <end position="952"/>
    </location>
</feature>
<evidence type="ECO:0000256" key="3">
    <source>
        <dbReference type="SAM" id="Phobius"/>
    </source>
</evidence>
<dbReference type="RefSeq" id="WP_094028268.1">
    <property type="nucleotide sequence ID" value="NZ_NGAF01000036.1"/>
</dbReference>
<dbReference type="AlphaFoldDB" id="A0A231GUP6"/>
<dbReference type="InterPro" id="IPR005094">
    <property type="entry name" value="Endonuclease_MobA/VirD2"/>
</dbReference>
<evidence type="ECO:0000256" key="2">
    <source>
        <dbReference type="SAM" id="MobiDB-lite"/>
    </source>
</evidence>
<keyword evidence="1" id="KW-0175">Coiled coil</keyword>
<dbReference type="Proteomes" id="UP000215506">
    <property type="component" value="Unassembled WGS sequence"/>
</dbReference>
<evidence type="ECO:0000256" key="1">
    <source>
        <dbReference type="SAM" id="Coils"/>
    </source>
</evidence>
<gene>
    <name evidence="5" type="ORF">B7C42_07690</name>
</gene>
<dbReference type="EMBL" id="NGAF01000036">
    <property type="protein sequence ID" value="OXR40265.1"/>
    <property type="molecule type" value="Genomic_DNA"/>
</dbReference>
<name>A0A231GUP6_9NOCA</name>
<feature type="domain" description="MobA/VirD2-like nuclease" evidence="4">
    <location>
        <begin position="110"/>
        <end position="220"/>
    </location>
</feature>
<feature type="transmembrane region" description="Helical" evidence="3">
    <location>
        <begin position="478"/>
        <end position="502"/>
    </location>
</feature>
<feature type="region of interest" description="Disordered" evidence="2">
    <location>
        <begin position="672"/>
        <end position="713"/>
    </location>
</feature>
<keyword evidence="3" id="KW-1133">Transmembrane helix</keyword>
<evidence type="ECO:0000313" key="6">
    <source>
        <dbReference type="Proteomes" id="UP000215506"/>
    </source>
</evidence>
<reference evidence="5 6" key="1">
    <citation type="submission" date="2017-07" db="EMBL/GenBank/DDBJ databases">
        <title>First draft Genome Sequence of Nocardia cerradoensis isolated from human infection.</title>
        <authorList>
            <person name="Carrasco G."/>
        </authorList>
    </citation>
    <scope>NUCLEOTIDE SEQUENCE [LARGE SCALE GENOMIC DNA]</scope>
    <source>
        <strain evidence="5 6">CNM20130759</strain>
    </source>
</reference>
<dbReference type="Pfam" id="PF03432">
    <property type="entry name" value="Relaxase"/>
    <property type="match status" value="1"/>
</dbReference>
<accession>A0A231GUP6</accession>
<evidence type="ECO:0000259" key="4">
    <source>
        <dbReference type="Pfam" id="PF03432"/>
    </source>
</evidence>